<evidence type="ECO:0000256" key="7">
    <source>
        <dbReference type="ARBA" id="ARBA00069290"/>
    </source>
</evidence>
<evidence type="ECO:0000256" key="9">
    <source>
        <dbReference type="RuleBase" id="RU000682"/>
    </source>
</evidence>
<comment type="similarity">
    <text evidence="6">Belongs to the paired homeobox family. Unc-4 subfamily.</text>
</comment>
<dbReference type="InterPro" id="IPR000047">
    <property type="entry name" value="HTH_motif"/>
</dbReference>
<keyword evidence="5 8" id="KW-0539">Nucleus</keyword>
<evidence type="ECO:0000313" key="12">
    <source>
        <dbReference type="EMBL" id="KAJ6223884.1"/>
    </source>
</evidence>
<dbReference type="PROSITE" id="PS50071">
    <property type="entry name" value="HOMEOBOX_2"/>
    <property type="match status" value="1"/>
</dbReference>
<comment type="caution">
    <text evidence="12">The sequence shown here is derived from an EMBL/GenBank/DDBJ whole genome shotgun (WGS) entry which is preliminary data.</text>
</comment>
<feature type="DNA-binding region" description="Homeobox" evidence="8">
    <location>
        <begin position="271"/>
        <end position="330"/>
    </location>
</feature>
<name>A0A9Q0RRJ4_BLOTA</name>
<dbReference type="CDD" id="cd00086">
    <property type="entry name" value="homeodomain"/>
    <property type="match status" value="1"/>
</dbReference>
<keyword evidence="4 8" id="KW-0371">Homeobox</keyword>
<evidence type="ECO:0000256" key="6">
    <source>
        <dbReference type="ARBA" id="ARBA00038351"/>
    </source>
</evidence>
<dbReference type="PANTHER" id="PTHR46255">
    <property type="entry name" value="SHORT STATURE HOMEOBOX"/>
    <property type="match status" value="1"/>
</dbReference>
<dbReference type="InterPro" id="IPR001356">
    <property type="entry name" value="HD"/>
</dbReference>
<keyword evidence="3 8" id="KW-0238">DNA-binding</keyword>
<feature type="compositionally biased region" description="Polar residues" evidence="10">
    <location>
        <begin position="192"/>
        <end position="234"/>
    </location>
</feature>
<feature type="compositionally biased region" description="Low complexity" evidence="10">
    <location>
        <begin position="235"/>
        <end position="244"/>
    </location>
</feature>
<evidence type="ECO:0000256" key="2">
    <source>
        <dbReference type="ARBA" id="ARBA00022473"/>
    </source>
</evidence>
<reference evidence="12" key="1">
    <citation type="submission" date="2022-12" db="EMBL/GenBank/DDBJ databases">
        <title>Genome assemblies of Blomia tropicalis.</title>
        <authorList>
            <person name="Cui Y."/>
        </authorList>
    </citation>
    <scope>NUCLEOTIDE SEQUENCE</scope>
    <source>
        <tissue evidence="12">Adult mites</tissue>
    </source>
</reference>
<dbReference type="Gene3D" id="1.10.10.60">
    <property type="entry name" value="Homeodomain-like"/>
    <property type="match status" value="1"/>
</dbReference>
<dbReference type="SMART" id="SM00389">
    <property type="entry name" value="HOX"/>
    <property type="match status" value="1"/>
</dbReference>
<evidence type="ECO:0000256" key="1">
    <source>
        <dbReference type="ARBA" id="ARBA00004123"/>
    </source>
</evidence>
<evidence type="ECO:0000256" key="8">
    <source>
        <dbReference type="PROSITE-ProRule" id="PRU00108"/>
    </source>
</evidence>
<keyword evidence="2" id="KW-0217">Developmental protein</keyword>
<dbReference type="PROSITE" id="PS00027">
    <property type="entry name" value="HOMEOBOX_1"/>
    <property type="match status" value="1"/>
</dbReference>
<organism evidence="12 13">
    <name type="scientific">Blomia tropicalis</name>
    <name type="common">Mite</name>
    <dbReference type="NCBI Taxonomy" id="40697"/>
    <lineage>
        <taxon>Eukaryota</taxon>
        <taxon>Metazoa</taxon>
        <taxon>Ecdysozoa</taxon>
        <taxon>Arthropoda</taxon>
        <taxon>Chelicerata</taxon>
        <taxon>Arachnida</taxon>
        <taxon>Acari</taxon>
        <taxon>Acariformes</taxon>
        <taxon>Sarcoptiformes</taxon>
        <taxon>Astigmata</taxon>
        <taxon>Glycyphagoidea</taxon>
        <taxon>Echimyopodidae</taxon>
        <taxon>Blomia</taxon>
    </lineage>
</organism>
<dbReference type="GO" id="GO:0000981">
    <property type="term" value="F:DNA-binding transcription factor activity, RNA polymerase II-specific"/>
    <property type="evidence" value="ECO:0007669"/>
    <property type="project" value="InterPro"/>
</dbReference>
<evidence type="ECO:0000313" key="13">
    <source>
        <dbReference type="Proteomes" id="UP001142055"/>
    </source>
</evidence>
<dbReference type="InterPro" id="IPR052631">
    <property type="entry name" value="Paired_homeobox_Bicoid"/>
</dbReference>
<dbReference type="Proteomes" id="UP001142055">
    <property type="component" value="Chromosome 1"/>
</dbReference>
<evidence type="ECO:0000256" key="4">
    <source>
        <dbReference type="ARBA" id="ARBA00023155"/>
    </source>
</evidence>
<dbReference type="InterPro" id="IPR017970">
    <property type="entry name" value="Homeobox_CS"/>
</dbReference>
<sequence length="489" mass="53226">MEQLTEFVAKSFVDGKSMGDKLVSESAHSSLNATAHMVSNILSTIPVNHTATPTVHWPFPSSYPFPLFATTSDQASSFVHSKSFAINSMMERFNEMQHQLNQRSHSLHAAAAASMLYSTHRSTLLPLLVTERDTFAGYVHDELKRERETSKRLHESDIIHAFTESQTEIPVKRESPCSLNDNDERDRDLNVANDSTNDSLGSPSHSALVTSTGSSFGGAQSPSECNNSSRLTLNSPPSISSLSIQPPPSTPCVTSSSGNHVSSIGHNKIKQRRSRTNFTLEQLNELERLFDETHYPDAFMREELSQRLGLSEARVQVWFQNRRAKCRKHESQLQKTGMVMSPTSSSNIDSRLNSYLMGSNCATNRLPELTEPHAAHLRTFGSLQPGSPIGGVGIGGGGGGGAGPTLAPLGSITMAQYMPYLSGLTQMDLLQHYAALAASTASSLRPPIPPLTSTHPHFSSFSSLQETSLVPEVVKSDKSGDKSTICDER</sequence>
<proteinExistence type="inferred from homology"/>
<comment type="subcellular location">
    <subcellularLocation>
        <location evidence="1 8 9">Nucleus</location>
    </subcellularLocation>
</comment>
<dbReference type="EMBL" id="JAPWDV010000001">
    <property type="protein sequence ID" value="KAJ6223884.1"/>
    <property type="molecule type" value="Genomic_DNA"/>
</dbReference>
<dbReference type="Pfam" id="PF00046">
    <property type="entry name" value="Homeodomain"/>
    <property type="match status" value="1"/>
</dbReference>
<evidence type="ECO:0000256" key="5">
    <source>
        <dbReference type="ARBA" id="ARBA00023242"/>
    </source>
</evidence>
<evidence type="ECO:0000256" key="10">
    <source>
        <dbReference type="SAM" id="MobiDB-lite"/>
    </source>
</evidence>
<dbReference type="AlphaFoldDB" id="A0A9Q0RRJ4"/>
<gene>
    <name evidence="12" type="ORF">RDWZM_002429</name>
</gene>
<feature type="domain" description="Homeobox" evidence="11">
    <location>
        <begin position="269"/>
        <end position="329"/>
    </location>
</feature>
<keyword evidence="13" id="KW-1185">Reference proteome</keyword>
<dbReference type="InterPro" id="IPR009057">
    <property type="entry name" value="Homeodomain-like_sf"/>
</dbReference>
<dbReference type="GO" id="GO:0005634">
    <property type="term" value="C:nucleus"/>
    <property type="evidence" value="ECO:0007669"/>
    <property type="project" value="UniProtKB-SubCell"/>
</dbReference>
<dbReference type="FunFam" id="1.10.10.60:FF:000057">
    <property type="entry name" value="Short stature homeobox 2"/>
    <property type="match status" value="1"/>
</dbReference>
<feature type="region of interest" description="Disordered" evidence="10">
    <location>
        <begin position="164"/>
        <end position="276"/>
    </location>
</feature>
<protein>
    <recommendedName>
        <fullName evidence="7">Homeobox protein unc-4</fullName>
    </recommendedName>
</protein>
<dbReference type="PANTHER" id="PTHR46255:SF3">
    <property type="entry name" value="HOMEOBOX DOMAIN-CONTAINING PROTEIN"/>
    <property type="match status" value="1"/>
</dbReference>
<dbReference type="PRINTS" id="PR00031">
    <property type="entry name" value="HTHREPRESSR"/>
</dbReference>
<dbReference type="SUPFAM" id="SSF46689">
    <property type="entry name" value="Homeodomain-like"/>
    <property type="match status" value="1"/>
</dbReference>
<accession>A0A9Q0RRJ4</accession>
<evidence type="ECO:0000256" key="3">
    <source>
        <dbReference type="ARBA" id="ARBA00023125"/>
    </source>
</evidence>
<evidence type="ECO:0000259" key="11">
    <source>
        <dbReference type="PROSITE" id="PS50071"/>
    </source>
</evidence>
<dbReference type="GO" id="GO:1990837">
    <property type="term" value="F:sequence-specific double-stranded DNA binding"/>
    <property type="evidence" value="ECO:0007669"/>
    <property type="project" value="TreeGrafter"/>
</dbReference>